<name>A0ABU1FWE7_9MICC</name>
<reference evidence="4" key="1">
    <citation type="submission" date="2023-07" db="EMBL/GenBank/DDBJ databases">
        <title>Description of three actinobacteria isolated from air of manufacturing shop in a pharmaceutical factory.</title>
        <authorList>
            <person name="Zhang D.-F."/>
        </authorList>
    </citation>
    <scope>NUCLEOTIDE SEQUENCE [LARGE SCALE GENOMIC DNA]</scope>
    <source>
        <strain evidence="4">CCTCC AB 207010</strain>
    </source>
</reference>
<dbReference type="RefSeq" id="WP_310538364.1">
    <property type="nucleotide sequence ID" value="NZ_BAAAOC010000069.1"/>
</dbReference>
<proteinExistence type="predicted"/>
<evidence type="ECO:0000256" key="1">
    <source>
        <dbReference type="SAM" id="MobiDB-lite"/>
    </source>
</evidence>
<feature type="transmembrane region" description="Helical" evidence="2">
    <location>
        <begin position="12"/>
        <end position="34"/>
    </location>
</feature>
<keyword evidence="2" id="KW-0812">Transmembrane</keyword>
<dbReference type="EMBL" id="JAVKGT010000047">
    <property type="protein sequence ID" value="MDR5712996.1"/>
    <property type="molecule type" value="Genomic_DNA"/>
</dbReference>
<protein>
    <recommendedName>
        <fullName evidence="5">DUF916 domain-containing protein</fullName>
    </recommendedName>
</protein>
<keyword evidence="2" id="KW-1133">Transmembrane helix</keyword>
<evidence type="ECO:0000256" key="2">
    <source>
        <dbReference type="SAM" id="Phobius"/>
    </source>
</evidence>
<sequence>MSDCTTHRLRPALRWPSVILAAVMLVIVQLAVLLPTVAAASSNPVDGSTEEGSDEDHSEPAGEDSGGRTTWSITPGEDGQDAEPHISLRTEIEPGESAEDTVTVTNFSDHPASFVVYASDGLITEDGQFDVLPSSDAPEAAGSWITVGEDTAPGEPVTVELEPESDITLPVSITVPEARYSG</sequence>
<dbReference type="Proteomes" id="UP001260872">
    <property type="component" value="Unassembled WGS sequence"/>
</dbReference>
<keyword evidence="4" id="KW-1185">Reference proteome</keyword>
<feature type="compositionally biased region" description="Acidic residues" evidence="1">
    <location>
        <begin position="48"/>
        <end position="57"/>
    </location>
</feature>
<evidence type="ECO:0000313" key="4">
    <source>
        <dbReference type="Proteomes" id="UP001260872"/>
    </source>
</evidence>
<accession>A0ABU1FWE7</accession>
<keyword evidence="2" id="KW-0472">Membrane</keyword>
<comment type="caution">
    <text evidence="3">The sequence shown here is derived from an EMBL/GenBank/DDBJ whole genome shotgun (WGS) entry which is preliminary data.</text>
</comment>
<gene>
    <name evidence="3" type="ORF">RH857_12780</name>
</gene>
<feature type="region of interest" description="Disordered" evidence="1">
    <location>
        <begin position="41"/>
        <end position="86"/>
    </location>
</feature>
<organism evidence="3 4">
    <name type="scientific">Nesterenkonia flava</name>
    <dbReference type="NCBI Taxonomy" id="469799"/>
    <lineage>
        <taxon>Bacteria</taxon>
        <taxon>Bacillati</taxon>
        <taxon>Actinomycetota</taxon>
        <taxon>Actinomycetes</taxon>
        <taxon>Micrococcales</taxon>
        <taxon>Micrococcaceae</taxon>
        <taxon>Nesterenkonia</taxon>
    </lineage>
</organism>
<evidence type="ECO:0000313" key="3">
    <source>
        <dbReference type="EMBL" id="MDR5712996.1"/>
    </source>
</evidence>
<evidence type="ECO:0008006" key="5">
    <source>
        <dbReference type="Google" id="ProtNLM"/>
    </source>
</evidence>